<organism evidence="2 3">
    <name type="scientific">Polaribacter aestuariivivens</name>
    <dbReference type="NCBI Taxonomy" id="2304626"/>
    <lineage>
        <taxon>Bacteria</taxon>
        <taxon>Pseudomonadati</taxon>
        <taxon>Bacteroidota</taxon>
        <taxon>Flavobacteriia</taxon>
        <taxon>Flavobacteriales</taxon>
        <taxon>Flavobacteriaceae</taxon>
    </lineage>
</organism>
<name>A0A5S3N519_9FLAO</name>
<gene>
    <name evidence="2" type="ORF">FDT66_06655</name>
</gene>
<feature type="transmembrane region" description="Helical" evidence="1">
    <location>
        <begin position="118"/>
        <end position="136"/>
    </location>
</feature>
<keyword evidence="1" id="KW-0472">Membrane</keyword>
<evidence type="ECO:0000256" key="1">
    <source>
        <dbReference type="SAM" id="Phobius"/>
    </source>
</evidence>
<reference evidence="2 3" key="1">
    <citation type="submission" date="2019-05" db="EMBL/GenBank/DDBJ databases">
        <title>Polaribacter aestuariivivens sp. nov., isolated from a tidal flat.</title>
        <authorList>
            <person name="Yoon J.-H."/>
        </authorList>
    </citation>
    <scope>NUCLEOTIDE SEQUENCE [LARGE SCALE GENOMIC DNA]</scope>
    <source>
        <strain evidence="2 3">DBTF-3</strain>
    </source>
</reference>
<feature type="transmembrane region" description="Helical" evidence="1">
    <location>
        <begin position="191"/>
        <end position="213"/>
    </location>
</feature>
<evidence type="ECO:0000313" key="2">
    <source>
        <dbReference type="EMBL" id="TMM30438.1"/>
    </source>
</evidence>
<comment type="caution">
    <text evidence="2">The sequence shown here is derived from an EMBL/GenBank/DDBJ whole genome shotgun (WGS) entry which is preliminary data.</text>
</comment>
<evidence type="ECO:0000313" key="3">
    <source>
        <dbReference type="Proteomes" id="UP000307140"/>
    </source>
</evidence>
<dbReference type="Proteomes" id="UP000307140">
    <property type="component" value="Unassembled WGS sequence"/>
</dbReference>
<sequence length="235" mass="28048">MELTQNQINQLYKFTRQHYVYHYDVQTELVDHLANDIEEICTETPSLSFEEARDKSFKKFGIFGFMDVIEAKQKQMNKRYRKILWRFFKEWFTLPKVLLTFGFTILLFFILKIPFSEYVILTALFGIVVFDMFQIYKQRKQQKQKQQKQEKIFLLEAMIGETRQGFTGLAFINIFNFINLTNVSFSSLDNSWLLVVSFSAVLIIILFYVTAYLMPNKAEELLEETYPEYKLVKSL</sequence>
<protein>
    <submittedName>
        <fullName evidence="2">Uncharacterized protein</fullName>
    </submittedName>
</protein>
<dbReference type="EMBL" id="VANR01000003">
    <property type="protein sequence ID" value="TMM30438.1"/>
    <property type="molecule type" value="Genomic_DNA"/>
</dbReference>
<feature type="transmembrane region" description="Helical" evidence="1">
    <location>
        <begin position="91"/>
        <end position="112"/>
    </location>
</feature>
<dbReference type="RefSeq" id="WP_138535390.1">
    <property type="nucleotide sequence ID" value="NZ_VANR01000003.1"/>
</dbReference>
<keyword evidence="3" id="KW-1185">Reference proteome</keyword>
<keyword evidence="1" id="KW-0812">Transmembrane</keyword>
<accession>A0A5S3N519</accession>
<proteinExistence type="predicted"/>
<keyword evidence="1" id="KW-1133">Transmembrane helix</keyword>
<dbReference type="OrthoDB" id="662673at2"/>
<dbReference type="AlphaFoldDB" id="A0A5S3N519"/>